<feature type="binding site" evidence="11">
    <location>
        <begin position="96"/>
        <end position="97"/>
    </location>
    <ligand>
        <name>FAD</name>
        <dbReference type="ChEBI" id="CHEBI:57692"/>
    </ligand>
</feature>
<evidence type="ECO:0000256" key="4">
    <source>
        <dbReference type="ARBA" id="ARBA00022714"/>
    </source>
</evidence>
<dbReference type="SUPFAM" id="SSF63380">
    <property type="entry name" value="Riboflavin synthase domain-like"/>
    <property type="match status" value="1"/>
</dbReference>
<feature type="binding site" evidence="11">
    <location>
        <begin position="72"/>
        <end position="75"/>
    </location>
    <ligand>
        <name>FAD</name>
        <dbReference type="ChEBI" id="CHEBI:57692"/>
    </ligand>
</feature>
<keyword evidence="2" id="KW-0813">Transport</keyword>
<name>A0A2S3UYB0_9HYPH</name>
<dbReference type="PIRSF" id="PIRSF006816">
    <property type="entry name" value="Cyc3_hyd_g"/>
    <property type="match status" value="1"/>
</dbReference>
<evidence type="ECO:0000259" key="13">
    <source>
        <dbReference type="PROSITE" id="PS51384"/>
    </source>
</evidence>
<dbReference type="Pfam" id="PF10418">
    <property type="entry name" value="DHODB_Fe-S_bind"/>
    <property type="match status" value="1"/>
</dbReference>
<feature type="binding site" evidence="12">
    <location>
        <position position="251"/>
    </location>
    <ligand>
        <name>[2Fe-2S] cluster</name>
        <dbReference type="ChEBI" id="CHEBI:190135"/>
    </ligand>
</feature>
<dbReference type="EMBL" id="PPCN01000002">
    <property type="protein sequence ID" value="POF32697.1"/>
    <property type="molecule type" value="Genomic_DNA"/>
</dbReference>
<evidence type="ECO:0000256" key="8">
    <source>
        <dbReference type="ARBA" id="ARBA00023004"/>
    </source>
</evidence>
<evidence type="ECO:0000256" key="7">
    <source>
        <dbReference type="ARBA" id="ARBA00022982"/>
    </source>
</evidence>
<comment type="similarity">
    <text evidence="1">Belongs to the PyrK family.</text>
</comment>
<evidence type="ECO:0000256" key="5">
    <source>
        <dbReference type="ARBA" id="ARBA00022723"/>
    </source>
</evidence>
<evidence type="ECO:0000256" key="2">
    <source>
        <dbReference type="ARBA" id="ARBA00022448"/>
    </source>
</evidence>
<dbReference type="SUPFAM" id="SSF52343">
    <property type="entry name" value="Ferredoxin reductase-like, C-terminal NADP-linked domain"/>
    <property type="match status" value="1"/>
</dbReference>
<dbReference type="GO" id="GO:0050660">
    <property type="term" value="F:flavin adenine dinucleotide binding"/>
    <property type="evidence" value="ECO:0007669"/>
    <property type="project" value="InterPro"/>
</dbReference>
<dbReference type="OrthoDB" id="9806195at2"/>
<keyword evidence="15" id="KW-1185">Reference proteome</keyword>
<dbReference type="GO" id="GO:0016491">
    <property type="term" value="F:oxidoreductase activity"/>
    <property type="evidence" value="ECO:0007669"/>
    <property type="project" value="InterPro"/>
</dbReference>
<dbReference type="Gene3D" id="3.40.50.80">
    <property type="entry name" value="Nucleotide-binding domain of ferredoxin-NADP reductase (FNR) module"/>
    <property type="match status" value="1"/>
</dbReference>
<proteinExistence type="inferred from homology"/>
<dbReference type="GO" id="GO:0051537">
    <property type="term" value="F:2 iron, 2 sulfur cluster binding"/>
    <property type="evidence" value="ECO:0007669"/>
    <property type="project" value="UniProtKB-KW"/>
</dbReference>
<dbReference type="InterPro" id="IPR019480">
    <property type="entry name" value="Dihydroorotate_DH_Fe-S-bd"/>
</dbReference>
<dbReference type="InterPro" id="IPR017938">
    <property type="entry name" value="Riboflavin_synthase-like_b-brl"/>
</dbReference>
<dbReference type="GO" id="GO:0006221">
    <property type="term" value="P:pyrimidine nucleotide biosynthetic process"/>
    <property type="evidence" value="ECO:0007669"/>
    <property type="project" value="InterPro"/>
</dbReference>
<comment type="caution">
    <text evidence="14">The sequence shown here is derived from an EMBL/GenBank/DDBJ whole genome shotgun (WGS) entry which is preliminary data.</text>
</comment>
<feature type="domain" description="FAD-binding FR-type" evidence="13">
    <location>
        <begin position="18"/>
        <end position="121"/>
    </location>
</feature>
<dbReference type="InterPro" id="IPR039261">
    <property type="entry name" value="FNR_nucleotide-bd"/>
</dbReference>
<keyword evidence="5 12" id="KW-0479">Metal-binding</keyword>
<evidence type="ECO:0000256" key="10">
    <source>
        <dbReference type="ARBA" id="ARBA00034078"/>
    </source>
</evidence>
<organism evidence="14 15">
    <name type="scientific">Roseibium marinum</name>
    <dbReference type="NCBI Taxonomy" id="281252"/>
    <lineage>
        <taxon>Bacteria</taxon>
        <taxon>Pseudomonadati</taxon>
        <taxon>Pseudomonadota</taxon>
        <taxon>Alphaproteobacteria</taxon>
        <taxon>Hyphomicrobiales</taxon>
        <taxon>Stappiaceae</taxon>
        <taxon>Roseibium</taxon>
    </lineage>
</organism>
<protein>
    <submittedName>
        <fullName evidence="14">Dihydroorotate dehydrogenase electron transfer subunit</fullName>
    </submittedName>
</protein>
<dbReference type="GO" id="GO:0046872">
    <property type="term" value="F:metal ion binding"/>
    <property type="evidence" value="ECO:0007669"/>
    <property type="project" value="UniProtKB-KW"/>
</dbReference>
<dbReference type="PROSITE" id="PS51384">
    <property type="entry name" value="FAD_FR"/>
    <property type="match status" value="1"/>
</dbReference>
<keyword evidence="6 11" id="KW-0274">FAD</keyword>
<evidence type="ECO:0000256" key="12">
    <source>
        <dbReference type="PIRSR" id="PIRSR006816-2"/>
    </source>
</evidence>
<evidence type="ECO:0000256" key="9">
    <source>
        <dbReference type="ARBA" id="ARBA00023014"/>
    </source>
</evidence>
<evidence type="ECO:0000256" key="3">
    <source>
        <dbReference type="ARBA" id="ARBA00022630"/>
    </source>
</evidence>
<keyword evidence="9 12" id="KW-0411">Iron-sulfur</keyword>
<evidence type="ECO:0000256" key="11">
    <source>
        <dbReference type="PIRSR" id="PIRSR006816-1"/>
    </source>
</evidence>
<dbReference type="PANTHER" id="PTHR43513">
    <property type="entry name" value="DIHYDROOROTATE DEHYDROGENASE B (NAD(+)), ELECTRON TRANSFER SUBUNIT"/>
    <property type="match status" value="1"/>
</dbReference>
<keyword evidence="7" id="KW-0249">Electron transport</keyword>
<comment type="cofactor">
    <cofactor evidence="10">
        <name>[2Fe-2S] cluster</name>
        <dbReference type="ChEBI" id="CHEBI:190135"/>
    </cofactor>
</comment>
<dbReference type="InterPro" id="IPR012165">
    <property type="entry name" value="Cyt_c3_hydrogenase_gsu"/>
</dbReference>
<accession>A0A2S3UYB0</accession>
<reference evidence="14 15" key="1">
    <citation type="submission" date="2018-01" db="EMBL/GenBank/DDBJ databases">
        <title>Genomic Encyclopedia of Archaeal and Bacterial Type Strains, Phase II (KMG-II): from individual species to whole genera.</title>
        <authorList>
            <person name="Goeker M."/>
        </authorList>
    </citation>
    <scope>NUCLEOTIDE SEQUENCE [LARGE SCALE GENOMIC DNA]</scope>
    <source>
        <strain evidence="14 15">DSM 17023</strain>
    </source>
</reference>
<dbReference type="Gene3D" id="2.40.30.10">
    <property type="entry name" value="Translation factors"/>
    <property type="match status" value="1"/>
</dbReference>
<dbReference type="CDD" id="cd06218">
    <property type="entry name" value="DHOD_e_trans"/>
    <property type="match status" value="1"/>
</dbReference>
<feature type="binding site" evidence="12">
    <location>
        <position position="248"/>
    </location>
    <ligand>
        <name>[2Fe-2S] cluster</name>
        <dbReference type="ChEBI" id="CHEBI:190135"/>
    </ligand>
</feature>
<comment type="cofactor">
    <cofactor evidence="11">
        <name>FAD</name>
        <dbReference type="ChEBI" id="CHEBI:57692"/>
    </cofactor>
    <text evidence="11">Binds 1 FAD per subunit.</text>
</comment>
<dbReference type="Gene3D" id="2.10.240.10">
    <property type="entry name" value="Dihydroorotate dehydrogenase, electron transfer subunit"/>
    <property type="match status" value="1"/>
</dbReference>
<dbReference type="InterPro" id="IPR017927">
    <property type="entry name" value="FAD-bd_FR_type"/>
</dbReference>
<dbReference type="Proteomes" id="UP000236959">
    <property type="component" value="Unassembled WGS sequence"/>
</dbReference>
<feature type="binding site" evidence="12">
    <location>
        <position position="243"/>
    </location>
    <ligand>
        <name>[2Fe-2S] cluster</name>
        <dbReference type="ChEBI" id="CHEBI:190135"/>
    </ligand>
</feature>
<evidence type="ECO:0000256" key="1">
    <source>
        <dbReference type="ARBA" id="ARBA00006422"/>
    </source>
</evidence>
<feature type="binding site" evidence="12">
    <location>
        <position position="267"/>
    </location>
    <ligand>
        <name>[2Fe-2S] cluster</name>
        <dbReference type="ChEBI" id="CHEBI:190135"/>
    </ligand>
</feature>
<keyword evidence="8 12" id="KW-0408">Iron</keyword>
<dbReference type="PANTHER" id="PTHR43513:SF3">
    <property type="entry name" value="DIHYDROOROTATE DEHYDROGENASE B (NAD(+)), ELECTRON TRANSFER SUBUNIT-RELATED"/>
    <property type="match status" value="1"/>
</dbReference>
<dbReference type="InterPro" id="IPR037117">
    <property type="entry name" value="Dihydroorotate_DH_ele_sf"/>
</dbReference>
<evidence type="ECO:0000313" key="15">
    <source>
        <dbReference type="Proteomes" id="UP000236959"/>
    </source>
</evidence>
<keyword evidence="3 11" id="KW-0285">Flavoprotein</keyword>
<sequence>MTVFEQTDSFDRKSDYPISELDLLVKSNEPVNHEYRQLILAAPADLLDRCRAGQFFHLLCPQTADHRPFLRRPMSIYGFYPQSGELHFLFKVTGTGTRALATLQPGDRLSVAGPLGKPFEIEDSWQHLVLVARGVGLATLAPLALEAHRLDRKLTAICSARHRDYLLSIDYFKDLGADVIAITDAEGTSDVDHLERLLEDLVQQGKADVFYTCGSNRILTLLKKIGKRHSIPGQIALEQQMACGLGMCHCCVRPFEQNGQIVNLRVCREGPVFDLQAALAW</sequence>
<evidence type="ECO:0000313" key="14">
    <source>
        <dbReference type="EMBL" id="POF32697.1"/>
    </source>
</evidence>
<dbReference type="AlphaFoldDB" id="A0A2S3UYB0"/>
<comment type="cofactor">
    <cofactor evidence="12">
        <name>[2Fe-2S] cluster</name>
        <dbReference type="ChEBI" id="CHEBI:190135"/>
    </cofactor>
    <text evidence="12">Binds 1 [2Fe-2S] cluster per subunit.</text>
</comment>
<evidence type="ECO:0000256" key="6">
    <source>
        <dbReference type="ARBA" id="ARBA00022827"/>
    </source>
</evidence>
<dbReference type="InterPro" id="IPR050353">
    <property type="entry name" value="PyrK_electron_transfer"/>
</dbReference>
<gene>
    <name evidence="14" type="ORF">CLV41_102100</name>
</gene>
<keyword evidence="4 12" id="KW-0001">2Fe-2S</keyword>